<evidence type="ECO:0000313" key="2">
    <source>
        <dbReference type="EMBL" id="MRU16059.1"/>
    </source>
</evidence>
<dbReference type="Proteomes" id="UP000564704">
    <property type="component" value="Unassembled WGS sequence"/>
</dbReference>
<keyword evidence="3" id="KW-1185">Reference proteome</keyword>
<accession>A0A844CVI2</accession>
<keyword evidence="1" id="KW-1133">Transmembrane helix</keyword>
<keyword evidence="1" id="KW-0812">Transmembrane</keyword>
<dbReference type="AlphaFoldDB" id="A0A844CVI2"/>
<proteinExistence type="predicted"/>
<evidence type="ECO:0000256" key="1">
    <source>
        <dbReference type="SAM" id="Phobius"/>
    </source>
</evidence>
<dbReference type="EMBL" id="SZWE01000001">
    <property type="protein sequence ID" value="MRU16059.1"/>
    <property type="molecule type" value="Genomic_DNA"/>
</dbReference>
<sequence>MSDVAKSYKAFDKRLKGIAKRRTRLESGYKSQVTKDGLIIFRPHRRARGRVSLRGIIYLVVGFFVFKGMIMAHIGGTIYQQRVDALMEGTIVEQAGGLVMQPDVVTKTIATQLRPLLK</sequence>
<reference evidence="2 3" key="1">
    <citation type="submission" date="2019-05" db="EMBL/GenBank/DDBJ databases">
        <title>Roseovarius bejariae sp. nov., a moderately halophylic bacterium isolated from a saline soil in Rambla Salada (Murcia).</title>
        <authorList>
            <person name="Castro D.J."/>
            <person name="Gomez-Altuve A."/>
            <person name="Reina J.C."/>
            <person name="Rodriguez M."/>
            <person name="Sampedro I."/>
            <person name="Llamas I."/>
            <person name="Martinez-Checa F."/>
        </authorList>
    </citation>
    <scope>NUCLEOTIDE SEQUENCE [LARGE SCALE GENOMIC DNA]</scope>
    <source>
        <strain evidence="2 3">A21</strain>
    </source>
</reference>
<dbReference type="RefSeq" id="WP_154151861.1">
    <property type="nucleotide sequence ID" value="NZ_SZWE01000001.1"/>
</dbReference>
<protein>
    <submittedName>
        <fullName evidence="2">Uncharacterized protein</fullName>
    </submittedName>
</protein>
<feature type="transmembrane region" description="Helical" evidence="1">
    <location>
        <begin position="55"/>
        <end position="79"/>
    </location>
</feature>
<dbReference type="OrthoDB" id="7866534at2"/>
<keyword evidence="1" id="KW-0472">Membrane</keyword>
<evidence type="ECO:0000313" key="3">
    <source>
        <dbReference type="Proteomes" id="UP000564704"/>
    </source>
</evidence>
<organism evidence="2 3">
    <name type="scientific">Roseovarius bejariae</name>
    <dbReference type="NCBI Taxonomy" id="2576383"/>
    <lineage>
        <taxon>Bacteria</taxon>
        <taxon>Pseudomonadati</taxon>
        <taxon>Pseudomonadota</taxon>
        <taxon>Alphaproteobacteria</taxon>
        <taxon>Rhodobacterales</taxon>
        <taxon>Roseobacteraceae</taxon>
        <taxon>Roseovarius</taxon>
    </lineage>
</organism>
<gene>
    <name evidence="2" type="ORF">FDP25_11525</name>
</gene>
<comment type="caution">
    <text evidence="2">The sequence shown here is derived from an EMBL/GenBank/DDBJ whole genome shotgun (WGS) entry which is preliminary data.</text>
</comment>
<name>A0A844CVI2_9RHOB</name>